<organism evidence="1 2">
    <name type="scientific">Enterovirga rhinocerotis</name>
    <dbReference type="NCBI Taxonomy" id="1339210"/>
    <lineage>
        <taxon>Bacteria</taxon>
        <taxon>Pseudomonadati</taxon>
        <taxon>Pseudomonadota</taxon>
        <taxon>Alphaproteobacteria</taxon>
        <taxon>Hyphomicrobiales</taxon>
        <taxon>Methylobacteriaceae</taxon>
        <taxon>Enterovirga</taxon>
    </lineage>
</organism>
<proteinExistence type="predicted"/>
<reference evidence="1 2" key="1">
    <citation type="submission" date="2019-03" db="EMBL/GenBank/DDBJ databases">
        <title>Genomic Encyclopedia of Type Strains, Phase IV (KMG-IV): sequencing the most valuable type-strain genomes for metagenomic binning, comparative biology and taxonomic classification.</title>
        <authorList>
            <person name="Goeker M."/>
        </authorList>
    </citation>
    <scope>NUCLEOTIDE SEQUENCE [LARGE SCALE GENOMIC DNA]</scope>
    <source>
        <strain evidence="1 2">DSM 25903</strain>
    </source>
</reference>
<sequence>MATYGEVETVLAALHDMDAERQTSAFRARLKHFKRLGLPLGLTPGKGKRIDYGSDEILQLAFALELTQVGVDPAFITEAVRFYWSRIKFSFDYADALTRKEEENGDVYFVIPVAMMSKPWSKDNGMVITTVPASRLIEFLGRGVTRCVLINVSDFIRRLLRCYNDIVKGDL</sequence>
<dbReference type="OrthoDB" id="8457178at2"/>
<dbReference type="Proteomes" id="UP000295122">
    <property type="component" value="Unassembled WGS sequence"/>
</dbReference>
<dbReference type="EMBL" id="SNZR01000014">
    <property type="protein sequence ID" value="TDR89126.1"/>
    <property type="molecule type" value="Genomic_DNA"/>
</dbReference>
<gene>
    <name evidence="1" type="ORF">EV668_3614</name>
</gene>
<protein>
    <recommendedName>
        <fullName evidence="3">MerR-like DNA binding protein</fullName>
    </recommendedName>
</protein>
<comment type="caution">
    <text evidence="1">The sequence shown here is derived from an EMBL/GenBank/DDBJ whole genome shotgun (WGS) entry which is preliminary data.</text>
</comment>
<accession>A0A4R7BYM1</accession>
<dbReference type="RefSeq" id="WP_133772601.1">
    <property type="nucleotide sequence ID" value="NZ_SNZR01000014.1"/>
</dbReference>
<evidence type="ECO:0008006" key="3">
    <source>
        <dbReference type="Google" id="ProtNLM"/>
    </source>
</evidence>
<keyword evidence="2" id="KW-1185">Reference proteome</keyword>
<dbReference type="AlphaFoldDB" id="A0A4R7BYM1"/>
<name>A0A4R7BYM1_9HYPH</name>
<evidence type="ECO:0000313" key="1">
    <source>
        <dbReference type="EMBL" id="TDR89126.1"/>
    </source>
</evidence>
<evidence type="ECO:0000313" key="2">
    <source>
        <dbReference type="Proteomes" id="UP000295122"/>
    </source>
</evidence>